<organism evidence="2 3">
    <name type="scientific">Helobdella robusta</name>
    <name type="common">Californian leech</name>
    <dbReference type="NCBI Taxonomy" id="6412"/>
    <lineage>
        <taxon>Eukaryota</taxon>
        <taxon>Metazoa</taxon>
        <taxon>Spiralia</taxon>
        <taxon>Lophotrochozoa</taxon>
        <taxon>Annelida</taxon>
        <taxon>Clitellata</taxon>
        <taxon>Hirudinea</taxon>
        <taxon>Rhynchobdellida</taxon>
        <taxon>Glossiphoniidae</taxon>
        <taxon>Helobdella</taxon>
    </lineage>
</organism>
<reference evidence="1 3" key="2">
    <citation type="journal article" date="2013" name="Nature">
        <title>Insights into bilaterian evolution from three spiralian genomes.</title>
        <authorList>
            <person name="Simakov O."/>
            <person name="Marletaz F."/>
            <person name="Cho S.J."/>
            <person name="Edsinger-Gonzales E."/>
            <person name="Havlak P."/>
            <person name="Hellsten U."/>
            <person name="Kuo D.H."/>
            <person name="Larsson T."/>
            <person name="Lv J."/>
            <person name="Arendt D."/>
            <person name="Savage R."/>
            <person name="Osoegawa K."/>
            <person name="de Jong P."/>
            <person name="Grimwood J."/>
            <person name="Chapman J.A."/>
            <person name="Shapiro H."/>
            <person name="Aerts A."/>
            <person name="Otillar R.P."/>
            <person name="Terry A.Y."/>
            <person name="Boore J.L."/>
            <person name="Grigoriev I.V."/>
            <person name="Lindberg D.R."/>
            <person name="Seaver E.C."/>
            <person name="Weisblat D.A."/>
            <person name="Putnam N.H."/>
            <person name="Rokhsar D.S."/>
        </authorList>
    </citation>
    <scope>NUCLEOTIDE SEQUENCE</scope>
</reference>
<sequence>MRPTEFRISKTLYIYLPVESSDECQKSWKHQIAPWYIKNCQRMKVWGHKICVLPERVQMTAEKIGQELVRIGREVTAIEDIRMLKLVEAAFVQRENNKLKKTQEAWLHAFNMDTYIRLEVMRAPERWKAFQCTSALHLLMCI</sequence>
<dbReference type="CTD" id="20203586"/>
<reference evidence="3" key="1">
    <citation type="submission" date="2012-12" db="EMBL/GenBank/DDBJ databases">
        <authorList>
            <person name="Hellsten U."/>
            <person name="Grimwood J."/>
            <person name="Chapman J.A."/>
            <person name="Shapiro H."/>
            <person name="Aerts A."/>
            <person name="Otillar R.P."/>
            <person name="Terry A.Y."/>
            <person name="Boore J.L."/>
            <person name="Simakov O."/>
            <person name="Marletaz F."/>
            <person name="Cho S.-J."/>
            <person name="Edsinger-Gonzales E."/>
            <person name="Havlak P."/>
            <person name="Kuo D.-H."/>
            <person name="Larsson T."/>
            <person name="Lv J."/>
            <person name="Arendt D."/>
            <person name="Savage R."/>
            <person name="Osoegawa K."/>
            <person name="de Jong P."/>
            <person name="Lindberg D.R."/>
            <person name="Seaver E.C."/>
            <person name="Weisblat D.A."/>
            <person name="Putnam N.H."/>
            <person name="Grigoriev I.V."/>
            <person name="Rokhsar D.S."/>
        </authorList>
    </citation>
    <scope>NUCLEOTIDE SEQUENCE</scope>
</reference>
<evidence type="ECO:0000313" key="2">
    <source>
        <dbReference type="EnsemblMetazoa" id="HelroP171318"/>
    </source>
</evidence>
<protein>
    <submittedName>
        <fullName evidence="1 2">Uncharacterized protein</fullName>
    </submittedName>
</protein>
<keyword evidence="3" id="KW-1185">Reference proteome</keyword>
<evidence type="ECO:0000313" key="3">
    <source>
        <dbReference type="Proteomes" id="UP000015101"/>
    </source>
</evidence>
<name>T1F437_HELRO</name>
<dbReference type="EMBL" id="AMQM01003847">
    <property type="status" value="NOT_ANNOTATED_CDS"/>
    <property type="molecule type" value="Genomic_DNA"/>
</dbReference>
<dbReference type="EMBL" id="KB096325">
    <property type="protein sequence ID" value="ESO05660.1"/>
    <property type="molecule type" value="Genomic_DNA"/>
</dbReference>
<dbReference type="KEGG" id="hro:HELRODRAFT_171318"/>
<dbReference type="EnsemblMetazoa" id="HelroT171318">
    <property type="protein sequence ID" value="HelroP171318"/>
    <property type="gene ID" value="HelroG171318"/>
</dbReference>
<reference evidence="2" key="3">
    <citation type="submission" date="2015-06" db="UniProtKB">
        <authorList>
            <consortium name="EnsemblMetazoa"/>
        </authorList>
    </citation>
    <scope>IDENTIFICATION</scope>
</reference>
<accession>T1F437</accession>
<dbReference type="GeneID" id="20203586"/>
<dbReference type="HOGENOM" id="CLU_1817877_0_0_1"/>
<dbReference type="AlphaFoldDB" id="T1F437"/>
<dbReference type="RefSeq" id="XP_009016293.1">
    <property type="nucleotide sequence ID" value="XM_009018045.1"/>
</dbReference>
<dbReference type="Proteomes" id="UP000015101">
    <property type="component" value="Unassembled WGS sequence"/>
</dbReference>
<dbReference type="InParanoid" id="T1F437"/>
<proteinExistence type="predicted"/>
<gene>
    <name evidence="2" type="primary">20203586</name>
    <name evidence="1" type="ORF">HELRODRAFT_171318</name>
</gene>
<evidence type="ECO:0000313" key="1">
    <source>
        <dbReference type="EMBL" id="ESO05660.1"/>
    </source>
</evidence>